<dbReference type="GO" id="GO:0006508">
    <property type="term" value="P:proteolysis"/>
    <property type="evidence" value="ECO:0007669"/>
    <property type="project" value="UniProtKB-KW"/>
</dbReference>
<reference evidence="13" key="1">
    <citation type="submission" date="2019-09" db="EMBL/GenBank/DDBJ databases">
        <title>Draft genome information of white flower Hibiscus syriacus.</title>
        <authorList>
            <person name="Kim Y.-M."/>
        </authorList>
    </citation>
    <scope>NUCLEOTIDE SEQUENCE [LARGE SCALE GENOMIC DNA]</scope>
    <source>
        <strain evidence="13">YM2019G1</strain>
    </source>
</reference>
<dbReference type="Pfam" id="PF24626">
    <property type="entry name" value="SH3_Tf2-1"/>
    <property type="match status" value="1"/>
</dbReference>
<evidence type="ECO:0000313" key="13">
    <source>
        <dbReference type="EMBL" id="KAE8662742.1"/>
    </source>
</evidence>
<dbReference type="Pfam" id="PF00078">
    <property type="entry name" value="RVT_1"/>
    <property type="match status" value="1"/>
</dbReference>
<feature type="region of interest" description="Disordered" evidence="11">
    <location>
        <begin position="170"/>
        <end position="202"/>
    </location>
</feature>
<keyword evidence="3" id="KW-0064">Aspartyl protease</keyword>
<gene>
    <name evidence="13" type="ORF">F3Y22_tig00113145pilonHSYRG00081</name>
</gene>
<keyword evidence="5" id="KW-0460">Magnesium</keyword>
<evidence type="ECO:0000256" key="11">
    <source>
        <dbReference type="SAM" id="MobiDB-lite"/>
    </source>
</evidence>
<keyword evidence="8" id="KW-0239">DNA-directed DNA polymerase</keyword>
<dbReference type="GO" id="GO:0006310">
    <property type="term" value="P:DNA recombination"/>
    <property type="evidence" value="ECO:0007669"/>
    <property type="project" value="UniProtKB-KW"/>
</dbReference>
<feature type="region of interest" description="Disordered" evidence="11">
    <location>
        <begin position="1"/>
        <end position="20"/>
    </location>
</feature>
<dbReference type="Gene3D" id="3.30.70.270">
    <property type="match status" value="1"/>
</dbReference>
<dbReference type="GO" id="GO:0046872">
    <property type="term" value="F:metal ion binding"/>
    <property type="evidence" value="ECO:0007669"/>
    <property type="project" value="UniProtKB-KW"/>
</dbReference>
<dbReference type="InterPro" id="IPR001584">
    <property type="entry name" value="Integrase_cat-core"/>
</dbReference>
<keyword evidence="7" id="KW-0695">RNA-directed DNA polymerase</keyword>
<dbReference type="InterPro" id="IPR000477">
    <property type="entry name" value="RT_dom"/>
</dbReference>
<keyword evidence="10" id="KW-0233">DNA recombination</keyword>
<keyword evidence="14" id="KW-1185">Reference proteome</keyword>
<proteinExistence type="predicted"/>
<dbReference type="SUPFAM" id="SSF56672">
    <property type="entry name" value="DNA/RNA polymerases"/>
    <property type="match status" value="1"/>
</dbReference>
<keyword evidence="2" id="KW-0479">Metal-binding</keyword>
<dbReference type="InterPro" id="IPR043502">
    <property type="entry name" value="DNA/RNA_pol_sf"/>
</dbReference>
<organism evidence="13 14">
    <name type="scientific">Hibiscus syriacus</name>
    <name type="common">Rose of Sharon</name>
    <dbReference type="NCBI Taxonomy" id="106335"/>
    <lineage>
        <taxon>Eukaryota</taxon>
        <taxon>Viridiplantae</taxon>
        <taxon>Streptophyta</taxon>
        <taxon>Embryophyta</taxon>
        <taxon>Tracheophyta</taxon>
        <taxon>Spermatophyta</taxon>
        <taxon>Magnoliopsida</taxon>
        <taxon>eudicotyledons</taxon>
        <taxon>Gunneridae</taxon>
        <taxon>Pentapetalae</taxon>
        <taxon>rosids</taxon>
        <taxon>malvids</taxon>
        <taxon>Malvales</taxon>
        <taxon>Malvaceae</taxon>
        <taxon>Malvoideae</taxon>
        <taxon>Hibiscus</taxon>
    </lineage>
</organism>
<dbReference type="Gene3D" id="3.10.10.10">
    <property type="entry name" value="HIV Type 1 Reverse Transcriptase, subunit A, domain 1"/>
    <property type="match status" value="1"/>
</dbReference>
<dbReference type="PANTHER" id="PTHR37984:SF5">
    <property type="entry name" value="PROTEIN NYNRIN-LIKE"/>
    <property type="match status" value="1"/>
</dbReference>
<evidence type="ECO:0000256" key="5">
    <source>
        <dbReference type="ARBA" id="ARBA00022842"/>
    </source>
</evidence>
<evidence type="ECO:0000256" key="8">
    <source>
        <dbReference type="ARBA" id="ARBA00022932"/>
    </source>
</evidence>
<evidence type="ECO:0000259" key="12">
    <source>
        <dbReference type="PROSITE" id="PS50994"/>
    </source>
</evidence>
<name>A0A6A2WPP1_HIBSY</name>
<keyword evidence="9" id="KW-0238">DNA-binding</keyword>
<feature type="domain" description="Integrase catalytic" evidence="12">
    <location>
        <begin position="423"/>
        <end position="588"/>
    </location>
</feature>
<dbReference type="PANTHER" id="PTHR37984">
    <property type="entry name" value="PROTEIN CBG26694"/>
    <property type="match status" value="1"/>
</dbReference>
<evidence type="ECO:0000256" key="2">
    <source>
        <dbReference type="ARBA" id="ARBA00022723"/>
    </source>
</evidence>
<keyword evidence="1" id="KW-0645">Protease</keyword>
<accession>A0A6A2WPP1</accession>
<keyword evidence="4" id="KW-0378">Hydrolase</keyword>
<evidence type="ECO:0000256" key="7">
    <source>
        <dbReference type="ARBA" id="ARBA00022918"/>
    </source>
</evidence>
<feature type="compositionally biased region" description="Basic and acidic residues" evidence="11">
    <location>
        <begin position="180"/>
        <end position="193"/>
    </location>
</feature>
<dbReference type="GO" id="GO:0004190">
    <property type="term" value="F:aspartic-type endopeptidase activity"/>
    <property type="evidence" value="ECO:0007669"/>
    <property type="project" value="UniProtKB-KW"/>
</dbReference>
<dbReference type="SUPFAM" id="SSF53098">
    <property type="entry name" value="Ribonuclease H-like"/>
    <property type="match status" value="1"/>
</dbReference>
<dbReference type="CDD" id="cd01647">
    <property type="entry name" value="RT_LTR"/>
    <property type="match status" value="1"/>
</dbReference>
<evidence type="ECO:0000256" key="3">
    <source>
        <dbReference type="ARBA" id="ARBA00022750"/>
    </source>
</evidence>
<keyword evidence="6" id="KW-0229">DNA integration</keyword>
<dbReference type="Proteomes" id="UP000436088">
    <property type="component" value="Unassembled WGS sequence"/>
</dbReference>
<dbReference type="PROSITE" id="PS50994">
    <property type="entry name" value="INTEGRASE"/>
    <property type="match status" value="1"/>
</dbReference>
<evidence type="ECO:0000256" key="6">
    <source>
        <dbReference type="ARBA" id="ARBA00022908"/>
    </source>
</evidence>
<protein>
    <recommendedName>
        <fullName evidence="12">Integrase catalytic domain-containing protein</fullName>
    </recommendedName>
</protein>
<evidence type="ECO:0000256" key="4">
    <source>
        <dbReference type="ARBA" id="ARBA00022801"/>
    </source>
</evidence>
<keyword evidence="8" id="KW-0808">Transferase</keyword>
<evidence type="ECO:0000256" key="1">
    <source>
        <dbReference type="ARBA" id="ARBA00022670"/>
    </source>
</evidence>
<dbReference type="Pfam" id="PF17921">
    <property type="entry name" value="Integrase_H2C2"/>
    <property type="match status" value="1"/>
</dbReference>
<dbReference type="InterPro" id="IPR012337">
    <property type="entry name" value="RNaseH-like_sf"/>
</dbReference>
<dbReference type="InterPro" id="IPR041588">
    <property type="entry name" value="Integrase_H2C2"/>
</dbReference>
<dbReference type="InterPro" id="IPR056924">
    <property type="entry name" value="SH3_Tf2-1"/>
</dbReference>
<dbReference type="AlphaFoldDB" id="A0A6A2WPP1"/>
<evidence type="ECO:0000256" key="10">
    <source>
        <dbReference type="ARBA" id="ARBA00023172"/>
    </source>
</evidence>
<dbReference type="GO" id="GO:0003887">
    <property type="term" value="F:DNA-directed DNA polymerase activity"/>
    <property type="evidence" value="ECO:0007669"/>
    <property type="project" value="UniProtKB-KW"/>
</dbReference>
<dbReference type="InterPro" id="IPR050951">
    <property type="entry name" value="Retrovirus_Pol_polyprotein"/>
</dbReference>
<dbReference type="GO" id="GO:0003677">
    <property type="term" value="F:DNA binding"/>
    <property type="evidence" value="ECO:0007669"/>
    <property type="project" value="UniProtKB-KW"/>
</dbReference>
<dbReference type="InterPro" id="IPR043128">
    <property type="entry name" value="Rev_trsase/Diguanyl_cyclase"/>
</dbReference>
<dbReference type="GO" id="GO:0015074">
    <property type="term" value="P:DNA integration"/>
    <property type="evidence" value="ECO:0007669"/>
    <property type="project" value="UniProtKB-KW"/>
</dbReference>
<dbReference type="FunFam" id="3.30.70.270:FF:000003">
    <property type="entry name" value="Transposon Ty3-G Gag-Pol polyprotein"/>
    <property type="match status" value="1"/>
</dbReference>
<comment type="caution">
    <text evidence="13">The sequence shown here is derived from an EMBL/GenBank/DDBJ whole genome shotgun (WGS) entry which is preliminary data.</text>
</comment>
<evidence type="ECO:0000313" key="14">
    <source>
        <dbReference type="Proteomes" id="UP000436088"/>
    </source>
</evidence>
<keyword evidence="8" id="KW-0548">Nucleotidyltransferase</keyword>
<dbReference type="Gene3D" id="3.30.420.10">
    <property type="entry name" value="Ribonuclease H-like superfamily/Ribonuclease H"/>
    <property type="match status" value="1"/>
</dbReference>
<dbReference type="InterPro" id="IPR036397">
    <property type="entry name" value="RNaseH_sf"/>
</dbReference>
<evidence type="ECO:0000256" key="9">
    <source>
        <dbReference type="ARBA" id="ARBA00023125"/>
    </source>
</evidence>
<sequence>MAPQHGEATGSDGNKTQSKGVLDMLESVDLERLGSLDLEKLESLENIRRSFRIHSMRSSVATIAPKTLGYIPKLEKFKGRRSTQDVENFLWGCNDVKHGNDAIETWVEFQAEFKEQFNPDLSKEDGFFTFMDGLKSWVKNKLRRRGVKELSIALTMTESIIELGVKKVDSKPTPKFQDNSGDRERESKSKKDLSCTGKPSNGKNLDKKDKQIIQCYNCKGQGYLVSGYYQVRIAKEDESKIACVTRFGSYKYLLMLFGFTNAPATFYTLMNKVLQLFLDRFIVVYLDDILIYIKTLDEYIEYLKQVFLVLRENELFVKEEKCLFSKTKVLFLGHILEVARSGWIGTRFEPLTNGLRKELMKEFHDSKWARHPGIHRTLALIAEHYYWLHLGNDVEAYVKTCLMYQQDKIEKRRPTGLLQPMPIPEKPWESLSMDFIVDLPIFNRFSSIMFVIDRFSKHGSFILASKVCPVKVVACVFLKYVVKYWGVLKMIISDRDTTFIGRFWKGLFKLMGSGLNFSISIHPLTDGQTERVNALVETYLRYKGLNPTIYQFANEWQEQTELARACLHKVGTMAYRLELPSTIRAQPVLHVSLLKPYHQDENEPYRGKSY</sequence>
<dbReference type="EMBL" id="VEPZ02001694">
    <property type="protein sequence ID" value="KAE8662742.1"/>
    <property type="molecule type" value="Genomic_DNA"/>
</dbReference>
<dbReference type="GO" id="GO:0003964">
    <property type="term" value="F:RNA-directed DNA polymerase activity"/>
    <property type="evidence" value="ECO:0007669"/>
    <property type="project" value="UniProtKB-KW"/>
</dbReference>